<keyword evidence="6 14" id="KW-0812">Transmembrane</keyword>
<keyword evidence="17" id="KW-1185">Reference proteome</keyword>
<dbReference type="Gene3D" id="3.80.10.10">
    <property type="entry name" value="Ribonuclease Inhibitor"/>
    <property type="match status" value="2"/>
</dbReference>
<keyword evidence="15" id="KW-0732">Signal</keyword>
<evidence type="ECO:0000256" key="3">
    <source>
        <dbReference type="ARBA" id="ARBA00022448"/>
    </source>
</evidence>
<evidence type="ECO:0000256" key="14">
    <source>
        <dbReference type="RuleBase" id="RU000679"/>
    </source>
</evidence>
<comment type="similarity">
    <text evidence="2 14">Belongs to the amiloride-sensitive sodium channel (TC 1.A.6) family.</text>
</comment>
<evidence type="ECO:0000256" key="4">
    <source>
        <dbReference type="ARBA" id="ARBA00022461"/>
    </source>
</evidence>
<gene>
    <name evidence="16" type="ORF">CHIRRI_LOCUS364</name>
</gene>
<organism evidence="16 17">
    <name type="scientific">Chironomus riparius</name>
    <dbReference type="NCBI Taxonomy" id="315576"/>
    <lineage>
        <taxon>Eukaryota</taxon>
        <taxon>Metazoa</taxon>
        <taxon>Ecdysozoa</taxon>
        <taxon>Arthropoda</taxon>
        <taxon>Hexapoda</taxon>
        <taxon>Insecta</taxon>
        <taxon>Pterygota</taxon>
        <taxon>Neoptera</taxon>
        <taxon>Endopterygota</taxon>
        <taxon>Diptera</taxon>
        <taxon>Nematocera</taxon>
        <taxon>Chironomoidea</taxon>
        <taxon>Chironomidae</taxon>
        <taxon>Chironominae</taxon>
        <taxon>Chironomus</taxon>
    </lineage>
</organism>
<evidence type="ECO:0000256" key="1">
    <source>
        <dbReference type="ARBA" id="ARBA00004141"/>
    </source>
</evidence>
<keyword evidence="10 14" id="KW-0406">Ion transport</keyword>
<keyword evidence="7" id="KW-0677">Repeat</keyword>
<dbReference type="SMART" id="SM00369">
    <property type="entry name" value="LRR_TYP"/>
    <property type="match status" value="4"/>
</dbReference>
<keyword evidence="5" id="KW-0433">Leucine-rich repeat</keyword>
<evidence type="ECO:0000256" key="13">
    <source>
        <dbReference type="ARBA" id="ARBA00023303"/>
    </source>
</evidence>
<keyword evidence="3 14" id="KW-0813">Transport</keyword>
<evidence type="ECO:0000256" key="6">
    <source>
        <dbReference type="ARBA" id="ARBA00022692"/>
    </source>
</evidence>
<dbReference type="PANTHER" id="PTHR11690">
    <property type="entry name" value="AMILORIDE-SENSITIVE SODIUM CHANNEL-RELATED"/>
    <property type="match status" value="1"/>
</dbReference>
<keyword evidence="4 14" id="KW-0894">Sodium channel</keyword>
<keyword evidence="8" id="KW-1133">Transmembrane helix</keyword>
<dbReference type="EMBL" id="OU895877">
    <property type="protein sequence ID" value="CAG9797365.1"/>
    <property type="molecule type" value="Genomic_DNA"/>
</dbReference>
<dbReference type="InterPro" id="IPR003591">
    <property type="entry name" value="Leu-rich_rpt_typical-subtyp"/>
</dbReference>
<dbReference type="GO" id="GO:0005886">
    <property type="term" value="C:plasma membrane"/>
    <property type="evidence" value="ECO:0007669"/>
    <property type="project" value="TreeGrafter"/>
</dbReference>
<dbReference type="Pfam" id="PF13855">
    <property type="entry name" value="LRR_8"/>
    <property type="match status" value="2"/>
</dbReference>
<dbReference type="InterPro" id="IPR032675">
    <property type="entry name" value="LRR_dom_sf"/>
</dbReference>
<evidence type="ECO:0000256" key="7">
    <source>
        <dbReference type="ARBA" id="ARBA00022737"/>
    </source>
</evidence>
<keyword evidence="9" id="KW-0915">Sodium</keyword>
<dbReference type="OrthoDB" id="694479at2759"/>
<dbReference type="SUPFAM" id="SSF52058">
    <property type="entry name" value="L domain-like"/>
    <property type="match status" value="1"/>
</dbReference>
<dbReference type="Proteomes" id="UP001153620">
    <property type="component" value="Chromosome 1"/>
</dbReference>
<reference evidence="16" key="1">
    <citation type="submission" date="2022-01" db="EMBL/GenBank/DDBJ databases">
        <authorList>
            <person name="King R."/>
        </authorList>
    </citation>
    <scope>NUCLEOTIDE SEQUENCE</scope>
</reference>
<dbReference type="InterPro" id="IPR001873">
    <property type="entry name" value="ENaC"/>
</dbReference>
<evidence type="ECO:0000256" key="12">
    <source>
        <dbReference type="ARBA" id="ARBA00023201"/>
    </source>
</evidence>
<keyword evidence="13 14" id="KW-0407">Ion channel</keyword>
<name>A0A9N9RHW3_9DIPT</name>
<sequence>MMKLFLLVTIINSLFHVGLSKNIDCLFRVENRNIMGSAYTCKVDNKLNIISQSTALVKSVAGDHKNGKNNDDVKALCVDNRNTLYFPKGLEKLFKNLRRIRIAYGRLKEISQADFQPFPWLMELALHENDIRVLENGIFERNLNLAYINLVDNKITHVGNKVFDHLSKMTTLHITKNDCLSKTPLNNSMTIKEIQKIVEKNCKNSEFLKLENTLITLEEEHRFVNNETFQNFTSKVEKFKEDLQNSIFSDLMSLSERTSDLNQQENLSFWLLKDKVEYSERTINDLIQQNQNSKVQVIPKIFLLICFLDLTNLVHIDCTYTIKIRKILGNTYNCETKNNLDITSSESSIISSVTGVHEEGKTINDVTTFGAKNKKISSFPKDLEKFFKNLERIRISEGRLKEIFYDDLMPFPLLTELSLKENDIEIVEDGSFAYNPKLEYLNFENNKIVHFGANVFNHLIKMKILNLSGNTCVEISASNSIAVEKLIRQIKDTCKNSEFLELEKNLTKFEFKLRYIKSSSFENFINEVETFKTSSLKFKNLSSISNRIDDLYEKKGRSYWILNDEISHTKMTISELKAQLSQQKISIMSDKNIYVQQAYFKWNIDPDIGINPKLISSNDIPALALTVCSPVAIQDGFVNSLEYFLQYINFADDGRKKVAPKKLTIKEKNYLAAVSQACGSYFTSYGLENDTMGRDEKDIIKLLNEASVRINDTFFLCVKQLDKVNCEDVLKLILTHYGFCYTHNMIDFYEIFNEDVISSDFDSYKLKSSSYIPNQWTLNRGYQTPEGIFPDRAAYGNSFKLLMSINESNTDLCKERREGFKVTYHLPNEIPTVFHDHDYIGFQRKLIVEIKPQVYSVDPTLQKFSVDKRKCYFDGERKLKFFKAYTKVQCNLECLTNYTLHTCGCVQFSMPRTQNTPICDIDMMKCFQNAARNWPKNDPMSNNSIAPCECFPPCRDIRYEIAGKTHDLSEKNSLTLKHYQIGNNTPKLFSLIHIKYSKFQVEEMESFVVYKLQNFVAECGGLLGLFMGISFMSIIQMIIKAIERIITKDNEEFNKEDITEKEKNVLSPERSKSKYEYNLSHGMRMIKPAAKNQSSIYITPYSVAKFTPVQIYGQAGSKVSSYSN</sequence>
<feature type="signal peptide" evidence="15">
    <location>
        <begin position="1"/>
        <end position="20"/>
    </location>
</feature>
<dbReference type="Pfam" id="PF00858">
    <property type="entry name" value="ASC"/>
    <property type="match status" value="1"/>
</dbReference>
<feature type="chain" id="PRO_5040344643" evidence="15">
    <location>
        <begin position="21"/>
        <end position="1124"/>
    </location>
</feature>
<evidence type="ECO:0000256" key="10">
    <source>
        <dbReference type="ARBA" id="ARBA00023065"/>
    </source>
</evidence>
<accession>A0A9N9RHW3</accession>
<dbReference type="Gene3D" id="1.10.287.820">
    <property type="entry name" value="Acid-sensing ion channel domain"/>
    <property type="match status" value="1"/>
</dbReference>
<keyword evidence="12 14" id="KW-0739">Sodium transport</keyword>
<dbReference type="Gene3D" id="1.10.287.770">
    <property type="entry name" value="YojJ-like"/>
    <property type="match status" value="1"/>
</dbReference>
<dbReference type="GO" id="GO:0015280">
    <property type="term" value="F:ligand-gated sodium channel activity"/>
    <property type="evidence" value="ECO:0007669"/>
    <property type="project" value="TreeGrafter"/>
</dbReference>
<evidence type="ECO:0000256" key="2">
    <source>
        <dbReference type="ARBA" id="ARBA00007193"/>
    </source>
</evidence>
<dbReference type="PANTHER" id="PTHR11690:SF288">
    <property type="entry name" value="AMILORIDE-SENSITIVE NA+ CHANNEL-RELATED"/>
    <property type="match status" value="1"/>
</dbReference>
<keyword evidence="11" id="KW-0472">Membrane</keyword>
<evidence type="ECO:0000313" key="16">
    <source>
        <dbReference type="EMBL" id="CAG9797365.1"/>
    </source>
</evidence>
<comment type="subcellular location">
    <subcellularLocation>
        <location evidence="1">Membrane</location>
        <topology evidence="1">Multi-pass membrane protein</topology>
    </subcellularLocation>
</comment>
<proteinExistence type="inferred from homology"/>
<protein>
    <submittedName>
        <fullName evidence="16">Uncharacterized protein</fullName>
    </submittedName>
</protein>
<dbReference type="InterPro" id="IPR001611">
    <property type="entry name" value="Leu-rich_rpt"/>
</dbReference>
<evidence type="ECO:0000256" key="5">
    <source>
        <dbReference type="ARBA" id="ARBA00022614"/>
    </source>
</evidence>
<reference evidence="16" key="2">
    <citation type="submission" date="2022-10" db="EMBL/GenBank/DDBJ databases">
        <authorList>
            <consortium name="ENA_rothamsted_submissions"/>
            <consortium name="culmorum"/>
            <person name="King R."/>
        </authorList>
    </citation>
    <scope>NUCLEOTIDE SEQUENCE</scope>
</reference>
<evidence type="ECO:0000256" key="15">
    <source>
        <dbReference type="SAM" id="SignalP"/>
    </source>
</evidence>
<evidence type="ECO:0000256" key="11">
    <source>
        <dbReference type="ARBA" id="ARBA00023136"/>
    </source>
</evidence>
<evidence type="ECO:0000256" key="9">
    <source>
        <dbReference type="ARBA" id="ARBA00023053"/>
    </source>
</evidence>
<dbReference type="AlphaFoldDB" id="A0A9N9RHW3"/>
<evidence type="ECO:0000313" key="17">
    <source>
        <dbReference type="Proteomes" id="UP001153620"/>
    </source>
</evidence>
<evidence type="ECO:0000256" key="8">
    <source>
        <dbReference type="ARBA" id="ARBA00022989"/>
    </source>
</evidence>